<dbReference type="Proteomes" id="UP001595868">
    <property type="component" value="Unassembled WGS sequence"/>
</dbReference>
<gene>
    <name evidence="1" type="ORF">ACFOX0_25125</name>
</gene>
<accession>A0ABV8KSU2</accession>
<dbReference type="NCBIfam" id="TIGR03843">
    <property type="entry name" value="SCO1664 family protein"/>
    <property type="match status" value="1"/>
</dbReference>
<reference evidence="2" key="1">
    <citation type="journal article" date="2019" name="Int. J. Syst. Evol. Microbiol.">
        <title>The Global Catalogue of Microorganisms (GCM) 10K type strain sequencing project: providing services to taxonomists for standard genome sequencing and annotation.</title>
        <authorList>
            <consortium name="The Broad Institute Genomics Platform"/>
            <consortium name="The Broad Institute Genome Sequencing Center for Infectious Disease"/>
            <person name="Wu L."/>
            <person name="Ma J."/>
        </authorList>
    </citation>
    <scope>NUCLEOTIDE SEQUENCE [LARGE SCALE GENOMIC DNA]</scope>
    <source>
        <strain evidence="2">2902at01</strain>
    </source>
</reference>
<keyword evidence="2" id="KW-1185">Reference proteome</keyword>
<protein>
    <submittedName>
        <fullName evidence="1">SCO1664 family protein</fullName>
    </submittedName>
</protein>
<evidence type="ECO:0000313" key="1">
    <source>
        <dbReference type="EMBL" id="MFC4109200.1"/>
    </source>
</evidence>
<dbReference type="InterPro" id="IPR022292">
    <property type="entry name" value="CHP03843"/>
</dbReference>
<comment type="caution">
    <text evidence="1">The sequence shown here is derived from an EMBL/GenBank/DDBJ whole genome shotgun (WGS) entry which is preliminary data.</text>
</comment>
<sequence length="272" mass="29801">MTAESVQPVLDEPDALRLLRGGEFELEGRLVDASNTTLRGFLTLDGVTRRCVYKPIRGERPLWDFPDGTLAGREVSAYLISHAMDWHVVPPTVLRDGPLGPGACQLWIDEPDDAEPLVGFVPADSLPPRWFRVAAAEDEDGNPYALAHSDDPRLARLVVFDAVINNADRKGGHVLVGPEDRIYGVDHGVSLHVEDKLRTVLWGWTGRELPPDAVEMLGRLAGSLAGPLGEELADHLTVREVAALTARVARLRTDSRFPAPSPDWPAVPWPPM</sequence>
<organism evidence="1 2">
    <name type="scientific">Micromonospora zhanjiangensis</name>
    <dbReference type="NCBI Taxonomy" id="1522057"/>
    <lineage>
        <taxon>Bacteria</taxon>
        <taxon>Bacillati</taxon>
        <taxon>Actinomycetota</taxon>
        <taxon>Actinomycetes</taxon>
        <taxon>Micromonosporales</taxon>
        <taxon>Micromonosporaceae</taxon>
        <taxon>Micromonospora</taxon>
    </lineage>
</organism>
<dbReference type="RefSeq" id="WP_377550323.1">
    <property type="nucleotide sequence ID" value="NZ_JBHSBN010000022.1"/>
</dbReference>
<proteinExistence type="predicted"/>
<dbReference type="EMBL" id="JBHSBN010000022">
    <property type="protein sequence ID" value="MFC4109200.1"/>
    <property type="molecule type" value="Genomic_DNA"/>
</dbReference>
<name>A0ABV8KSU2_9ACTN</name>
<evidence type="ECO:0000313" key="2">
    <source>
        <dbReference type="Proteomes" id="UP001595868"/>
    </source>
</evidence>